<proteinExistence type="predicted"/>
<dbReference type="InterPro" id="IPR006577">
    <property type="entry name" value="UAS"/>
</dbReference>
<feature type="region of interest" description="Disordered" evidence="1">
    <location>
        <begin position="392"/>
        <end position="468"/>
    </location>
</feature>
<accession>A0ABQ0FYY1</accession>
<dbReference type="SUPFAM" id="SSF52833">
    <property type="entry name" value="Thioredoxin-like"/>
    <property type="match status" value="1"/>
</dbReference>
<feature type="domain" description="UBX" evidence="2">
    <location>
        <begin position="460"/>
        <end position="538"/>
    </location>
</feature>
<evidence type="ECO:0000259" key="2">
    <source>
        <dbReference type="PROSITE" id="PS50033"/>
    </source>
</evidence>
<feature type="compositionally biased region" description="Basic and acidic residues" evidence="1">
    <location>
        <begin position="449"/>
        <end position="459"/>
    </location>
</feature>
<dbReference type="CDD" id="cd01767">
    <property type="entry name" value="UBX"/>
    <property type="match status" value="1"/>
</dbReference>
<reference evidence="3 4" key="1">
    <citation type="submission" date="2024-09" db="EMBL/GenBank/DDBJ databases">
        <title>Itraconazole resistance in Madurella fahalii resulting from another homologue of gene encoding cytochrome P450 14-alpha sterol demethylase (CYP51).</title>
        <authorList>
            <person name="Yoshioka I."/>
            <person name="Fahal A.H."/>
            <person name="Kaneko S."/>
            <person name="Yaguchi T."/>
        </authorList>
    </citation>
    <scope>NUCLEOTIDE SEQUENCE [LARGE SCALE GENOMIC DNA]</scope>
    <source>
        <strain evidence="3 4">IFM 68171</strain>
    </source>
</reference>
<keyword evidence="4" id="KW-1185">Reference proteome</keyword>
<dbReference type="InterPro" id="IPR050730">
    <property type="entry name" value="UBX_domain-protein"/>
</dbReference>
<dbReference type="RefSeq" id="XP_070912437.1">
    <property type="nucleotide sequence ID" value="XM_071056336.1"/>
</dbReference>
<dbReference type="InterPro" id="IPR029071">
    <property type="entry name" value="Ubiquitin-like_domsf"/>
</dbReference>
<dbReference type="SUPFAM" id="SSF54236">
    <property type="entry name" value="Ubiquitin-like"/>
    <property type="match status" value="1"/>
</dbReference>
<protein>
    <submittedName>
        <fullName evidence="3">UBX domain protein Ubx2</fullName>
    </submittedName>
</protein>
<comment type="caution">
    <text evidence="3">The sequence shown here is derived from an EMBL/GenBank/DDBJ whole genome shotgun (WGS) entry which is preliminary data.</text>
</comment>
<evidence type="ECO:0000313" key="3">
    <source>
        <dbReference type="EMBL" id="GAB1310704.1"/>
    </source>
</evidence>
<feature type="compositionally biased region" description="Low complexity" evidence="1">
    <location>
        <begin position="431"/>
        <end position="446"/>
    </location>
</feature>
<evidence type="ECO:0000313" key="4">
    <source>
        <dbReference type="Proteomes" id="UP001628179"/>
    </source>
</evidence>
<dbReference type="CDD" id="cd02958">
    <property type="entry name" value="UAS"/>
    <property type="match status" value="1"/>
</dbReference>
<dbReference type="GeneID" id="98171659"/>
<feature type="compositionally biased region" description="Low complexity" evidence="1">
    <location>
        <begin position="52"/>
        <end position="69"/>
    </location>
</feature>
<dbReference type="EMBL" id="BAAFSV010000001">
    <property type="protein sequence ID" value="GAB1310704.1"/>
    <property type="molecule type" value="Genomic_DNA"/>
</dbReference>
<dbReference type="Proteomes" id="UP001628179">
    <property type="component" value="Unassembled WGS sequence"/>
</dbReference>
<organism evidence="3 4">
    <name type="scientific">Madurella fahalii</name>
    <dbReference type="NCBI Taxonomy" id="1157608"/>
    <lineage>
        <taxon>Eukaryota</taxon>
        <taxon>Fungi</taxon>
        <taxon>Dikarya</taxon>
        <taxon>Ascomycota</taxon>
        <taxon>Pezizomycotina</taxon>
        <taxon>Sordariomycetes</taxon>
        <taxon>Sordariomycetidae</taxon>
        <taxon>Sordariales</taxon>
        <taxon>Sordariales incertae sedis</taxon>
        <taxon>Madurella</taxon>
    </lineage>
</organism>
<dbReference type="SMART" id="SM00594">
    <property type="entry name" value="UAS"/>
    <property type="match status" value="1"/>
</dbReference>
<dbReference type="Gene3D" id="3.10.20.90">
    <property type="entry name" value="Phosphatidylinositol 3-kinase Catalytic Subunit, Chain A, domain 1"/>
    <property type="match status" value="1"/>
</dbReference>
<sequence>MADADAVESFMGITGANQTAAERMLELCGSDLAQAVQLWYTDEDLQRSLTNAGSSTAAVGTSASASRSSRPNRPQVGREDAQGVIHIDSDDDVPMTEDESIGQFEDADDASEAANVARAAQEEEDAATAKRLQEELYSGQPADEGGIRAPMARTTETLVEPAYGAADDGDHVAMLNYLRRSRQPRGPANNPFAQSVWDDNAGPARPAVRSGPQPSRTSRLAELFRPPYDLISHLPWDEAREEGKEAKKWIIVNLQDMSDFNCQALNRDLWKDEAIKALIQENFIFLQYEKNDVAAEQYITFYFPNEAHQNPNNYPHVSIIDPRTGEQVKVWSGIPFPTALEFHAQLAEFLDRYSLAAHSKNPVSKAKRPERVVDVDRMTEEEMLEMALQNSLDTNGGLSRPNVHDPDALTKSTGDLTAGKGKQKADVEEPAAAAAAATPAQASAFARIPSDRPHTEPPADPKTTTRLQVRNPPGRIIRRFRLDDPVSRIYEWLKAEPLPGKEGVEFELKSMPQGNDLIEHLGETIQEAGLANGTVMLEFIEGEEEEGGASQ</sequence>
<dbReference type="Gene3D" id="3.40.30.10">
    <property type="entry name" value="Glutaredoxin"/>
    <property type="match status" value="1"/>
</dbReference>
<gene>
    <name evidence="3" type="primary">ubx2</name>
    <name evidence="3" type="ORF">MFIFM68171_00914</name>
</gene>
<dbReference type="Pfam" id="PF14555">
    <property type="entry name" value="UBA_4"/>
    <property type="match status" value="1"/>
</dbReference>
<dbReference type="InterPro" id="IPR036249">
    <property type="entry name" value="Thioredoxin-like_sf"/>
</dbReference>
<feature type="region of interest" description="Disordered" evidence="1">
    <location>
        <begin position="105"/>
        <end position="129"/>
    </location>
</feature>
<dbReference type="InterPro" id="IPR001012">
    <property type="entry name" value="UBX_dom"/>
</dbReference>
<name>A0ABQ0FYY1_9PEZI</name>
<dbReference type="PROSITE" id="PS50033">
    <property type="entry name" value="UBX"/>
    <property type="match status" value="1"/>
</dbReference>
<dbReference type="Pfam" id="PF00789">
    <property type="entry name" value="UBX"/>
    <property type="match status" value="1"/>
</dbReference>
<dbReference type="Pfam" id="PF13899">
    <property type="entry name" value="Thioredoxin_7"/>
    <property type="match status" value="1"/>
</dbReference>
<evidence type="ECO:0000256" key="1">
    <source>
        <dbReference type="SAM" id="MobiDB-lite"/>
    </source>
</evidence>
<dbReference type="PANTHER" id="PTHR23322">
    <property type="entry name" value="FAS-ASSOCIATED PROTEIN"/>
    <property type="match status" value="1"/>
</dbReference>
<feature type="region of interest" description="Disordered" evidence="1">
    <location>
        <begin position="51"/>
        <end position="84"/>
    </location>
</feature>
<dbReference type="PANTHER" id="PTHR23322:SF6">
    <property type="entry name" value="UBX DOMAIN-CONTAINING PROTEIN 7"/>
    <property type="match status" value="1"/>
</dbReference>